<proteinExistence type="predicted"/>
<evidence type="ECO:0000313" key="2">
    <source>
        <dbReference type="Proteomes" id="UP000494119"/>
    </source>
</evidence>
<dbReference type="EMBL" id="CADIKL010000058">
    <property type="protein sequence ID" value="CAB3808326.1"/>
    <property type="molecule type" value="Genomic_DNA"/>
</dbReference>
<keyword evidence="2" id="KW-1185">Reference proteome</keyword>
<reference evidence="1 2" key="1">
    <citation type="submission" date="2020-04" db="EMBL/GenBank/DDBJ databases">
        <authorList>
            <person name="De Canck E."/>
        </authorList>
    </citation>
    <scope>NUCLEOTIDE SEQUENCE [LARGE SCALE GENOMIC DNA]</scope>
    <source>
        <strain evidence="1 2">LMG 28688</strain>
    </source>
</reference>
<sequence>MEVQSLRSSKIREVANAAMDRADVLPLWFGEPDVEMPGEICSAAIDALERKRTFYVQPLWRLSAAATDCAVSDALAL</sequence>
<dbReference type="InterPro" id="IPR015422">
    <property type="entry name" value="PyrdxlP-dep_Trfase_small"/>
</dbReference>
<dbReference type="InterPro" id="IPR015424">
    <property type="entry name" value="PyrdxlP-dep_Trfase"/>
</dbReference>
<dbReference type="RefSeq" id="WP_175198171.1">
    <property type="nucleotide sequence ID" value="NZ_CADIKL010000058.1"/>
</dbReference>
<gene>
    <name evidence="1" type="ORF">LMG28688_06732</name>
</gene>
<accession>A0A6J5GZZ1</accession>
<name>A0A6J5GZZ1_9BURK</name>
<dbReference type="Proteomes" id="UP000494119">
    <property type="component" value="Unassembled WGS sequence"/>
</dbReference>
<protein>
    <submittedName>
        <fullName evidence="1">Uncharacterized protein</fullName>
    </submittedName>
</protein>
<dbReference type="SUPFAM" id="SSF53383">
    <property type="entry name" value="PLP-dependent transferases"/>
    <property type="match status" value="1"/>
</dbReference>
<evidence type="ECO:0000313" key="1">
    <source>
        <dbReference type="EMBL" id="CAB3808326.1"/>
    </source>
</evidence>
<dbReference type="Gene3D" id="3.90.1150.10">
    <property type="entry name" value="Aspartate Aminotransferase, domain 1"/>
    <property type="match status" value="1"/>
</dbReference>
<dbReference type="AlphaFoldDB" id="A0A6J5GZZ1"/>
<organism evidence="1 2">
    <name type="scientific">Paraburkholderia caffeinitolerans</name>
    <dbReference type="NCBI Taxonomy" id="1723730"/>
    <lineage>
        <taxon>Bacteria</taxon>
        <taxon>Pseudomonadati</taxon>
        <taxon>Pseudomonadota</taxon>
        <taxon>Betaproteobacteria</taxon>
        <taxon>Burkholderiales</taxon>
        <taxon>Burkholderiaceae</taxon>
        <taxon>Paraburkholderia</taxon>
    </lineage>
</organism>